<dbReference type="Pfam" id="PF00171">
    <property type="entry name" value="Aldedh"/>
    <property type="match status" value="1"/>
</dbReference>
<comment type="caution">
    <text evidence="6">The sequence shown here is derived from an EMBL/GenBank/DDBJ whole genome shotgun (WGS) entry which is preliminary data.</text>
</comment>
<dbReference type="FunFam" id="3.40.309.10:FF:000012">
    <property type="entry name" value="Betaine aldehyde dehydrogenase"/>
    <property type="match status" value="1"/>
</dbReference>
<evidence type="ECO:0000259" key="5">
    <source>
        <dbReference type="Pfam" id="PF00171"/>
    </source>
</evidence>
<dbReference type="PROSITE" id="PS00070">
    <property type="entry name" value="ALDEHYDE_DEHYDR_CYS"/>
    <property type="match status" value="1"/>
</dbReference>
<gene>
    <name evidence="6" type="ORF">C8E87_0973</name>
</gene>
<dbReference type="Gene3D" id="3.40.605.10">
    <property type="entry name" value="Aldehyde Dehydrogenase, Chain A, domain 1"/>
    <property type="match status" value="1"/>
</dbReference>
<evidence type="ECO:0000256" key="2">
    <source>
        <dbReference type="ARBA" id="ARBA00023002"/>
    </source>
</evidence>
<dbReference type="AlphaFoldDB" id="A0A4R6JNA1"/>
<dbReference type="InterPro" id="IPR016161">
    <property type="entry name" value="Ald_DH/histidinol_DH"/>
</dbReference>
<comment type="similarity">
    <text evidence="1 4">Belongs to the aldehyde dehydrogenase family.</text>
</comment>
<keyword evidence="2 4" id="KW-0560">Oxidoreductase</keyword>
<evidence type="ECO:0000256" key="1">
    <source>
        <dbReference type="ARBA" id="ARBA00009986"/>
    </source>
</evidence>
<accession>A0A4R6JNA1</accession>
<evidence type="ECO:0000256" key="4">
    <source>
        <dbReference type="RuleBase" id="RU003345"/>
    </source>
</evidence>
<dbReference type="RefSeq" id="WP_133871991.1">
    <property type="nucleotide sequence ID" value="NZ_BOMD01000055.1"/>
</dbReference>
<organism evidence="6 7">
    <name type="scientific">Paractinoplanes brasiliensis</name>
    <dbReference type="NCBI Taxonomy" id="52695"/>
    <lineage>
        <taxon>Bacteria</taxon>
        <taxon>Bacillati</taxon>
        <taxon>Actinomycetota</taxon>
        <taxon>Actinomycetes</taxon>
        <taxon>Micromonosporales</taxon>
        <taxon>Micromonosporaceae</taxon>
        <taxon>Paractinoplanes</taxon>
    </lineage>
</organism>
<dbReference type="Proteomes" id="UP000294901">
    <property type="component" value="Unassembled WGS sequence"/>
</dbReference>
<dbReference type="EMBL" id="SNWR01000001">
    <property type="protein sequence ID" value="TDO37357.1"/>
    <property type="molecule type" value="Genomic_DNA"/>
</dbReference>
<dbReference type="InterPro" id="IPR016162">
    <property type="entry name" value="Ald_DH_N"/>
</dbReference>
<dbReference type="InterPro" id="IPR029510">
    <property type="entry name" value="Ald_DH_CS_GLU"/>
</dbReference>
<evidence type="ECO:0000313" key="7">
    <source>
        <dbReference type="Proteomes" id="UP000294901"/>
    </source>
</evidence>
<protein>
    <submittedName>
        <fullName evidence="6">Acyl-CoA reductase-like NAD-dependent aldehyde dehydrogenase</fullName>
    </submittedName>
</protein>
<sequence length="492" mass="51810">MQRFRPGADYRMFVGGDWIAAKDSFEAVDPSLGSPWAAIANGTAADAEAAVEAARKALPAWRRSTPATRQGILTAIADRIEANAEMFASLLPTENGRPVREVAIADVPASAAVYRYFAGLVRSHRGDQIPVEDPHSLIYTVREPLGVIAAILPWNSPLITTANKLAPALATGNTVVLKPSEFASASVLEFVRLIAGLLPAGVLNVVTGGPVVGAALAGHPDVAKVTLTGGGPTARAVMATAANVLTPTTMELGGKSAMIVAEDADLDRAVADAAMGIYLANGEACIASSRLLLHAAIADDFLDRFARLAASIKVGDALDPDTQVGPLVSRPHFDRVLGHLAKARDEGVRVLAGDEELTLAPENRNGFFVRPTVLHDPTGTADIVTSEVFGPVTVAETFTDHDEVVERANRTRYGLAAGVWTKDLARAHTIAGALDAGIVWVNKWFDLPAGAPMGGVKDSGFGRELSWETMLEYSAPKTINIDLGAPRFPLWG</sequence>
<dbReference type="SUPFAM" id="SSF53720">
    <property type="entry name" value="ALDH-like"/>
    <property type="match status" value="1"/>
</dbReference>
<proteinExistence type="inferred from homology"/>
<evidence type="ECO:0000256" key="3">
    <source>
        <dbReference type="PROSITE-ProRule" id="PRU10007"/>
    </source>
</evidence>
<evidence type="ECO:0000313" key="6">
    <source>
        <dbReference type="EMBL" id="TDO37357.1"/>
    </source>
</evidence>
<dbReference type="PROSITE" id="PS00687">
    <property type="entry name" value="ALDEHYDE_DEHYDR_GLU"/>
    <property type="match status" value="1"/>
</dbReference>
<dbReference type="OrthoDB" id="6882680at2"/>
<dbReference type="PANTHER" id="PTHR11699">
    <property type="entry name" value="ALDEHYDE DEHYDROGENASE-RELATED"/>
    <property type="match status" value="1"/>
</dbReference>
<feature type="domain" description="Aldehyde dehydrogenase" evidence="5">
    <location>
        <begin position="18"/>
        <end position="479"/>
    </location>
</feature>
<dbReference type="InterPro" id="IPR016160">
    <property type="entry name" value="Ald_DH_CS_CYS"/>
</dbReference>
<dbReference type="GO" id="GO:0016620">
    <property type="term" value="F:oxidoreductase activity, acting on the aldehyde or oxo group of donors, NAD or NADP as acceptor"/>
    <property type="evidence" value="ECO:0007669"/>
    <property type="project" value="InterPro"/>
</dbReference>
<dbReference type="InterPro" id="IPR016163">
    <property type="entry name" value="Ald_DH_C"/>
</dbReference>
<keyword evidence="7" id="KW-1185">Reference proteome</keyword>
<reference evidence="6 7" key="1">
    <citation type="submission" date="2019-03" db="EMBL/GenBank/DDBJ databases">
        <title>Sequencing the genomes of 1000 actinobacteria strains.</title>
        <authorList>
            <person name="Klenk H.-P."/>
        </authorList>
    </citation>
    <scope>NUCLEOTIDE SEQUENCE [LARGE SCALE GENOMIC DNA]</scope>
    <source>
        <strain evidence="6 7">DSM 43805</strain>
    </source>
</reference>
<dbReference type="InterPro" id="IPR015590">
    <property type="entry name" value="Aldehyde_DH_dom"/>
</dbReference>
<feature type="active site" evidence="3">
    <location>
        <position position="251"/>
    </location>
</feature>
<dbReference type="Gene3D" id="3.40.309.10">
    <property type="entry name" value="Aldehyde Dehydrogenase, Chain A, domain 2"/>
    <property type="match status" value="1"/>
</dbReference>
<dbReference type="FunFam" id="3.40.605.10:FF:000007">
    <property type="entry name" value="NAD/NADP-dependent betaine aldehyde dehydrogenase"/>
    <property type="match status" value="1"/>
</dbReference>
<name>A0A4R6JNA1_9ACTN</name>